<dbReference type="InterPro" id="IPR005252">
    <property type="entry name" value="CoaBC"/>
</dbReference>
<dbReference type="PANTHER" id="PTHR14359:SF6">
    <property type="entry name" value="PHOSPHOPANTOTHENOYLCYSTEINE DECARBOXYLASE"/>
    <property type="match status" value="1"/>
</dbReference>
<dbReference type="Gene3D" id="3.40.50.10300">
    <property type="entry name" value="CoaB-like"/>
    <property type="match status" value="1"/>
</dbReference>
<evidence type="ECO:0000256" key="2">
    <source>
        <dbReference type="ARBA" id="ARBA00023239"/>
    </source>
</evidence>
<dbReference type="GO" id="GO:0015937">
    <property type="term" value="P:coenzyme A biosynthetic process"/>
    <property type="evidence" value="ECO:0007669"/>
    <property type="project" value="UniProtKB-UniRule"/>
</dbReference>
<comment type="cofactor">
    <cofactor evidence="3">
        <name>FMN</name>
        <dbReference type="ChEBI" id="CHEBI:58210"/>
    </cofactor>
    <text evidence="3">Binds 1 FMN per subunit.</text>
</comment>
<feature type="binding site" evidence="3">
    <location>
        <position position="334"/>
    </location>
    <ligand>
        <name>CTP</name>
        <dbReference type="ChEBI" id="CHEBI:37563"/>
    </ligand>
</feature>
<dbReference type="EMBL" id="DQTV01000055">
    <property type="protein sequence ID" value="HIP57033.1"/>
    <property type="molecule type" value="Genomic_DNA"/>
</dbReference>
<dbReference type="SUPFAM" id="SSF52507">
    <property type="entry name" value="Homo-oligomeric flavin-containing Cys decarboxylases, HFCD"/>
    <property type="match status" value="1"/>
</dbReference>
<feature type="region of interest" description="Phosphopantothenate--cysteine ligase" evidence="3">
    <location>
        <begin position="201"/>
        <end position="420"/>
    </location>
</feature>
<dbReference type="UniPathway" id="UPA00241"/>
<evidence type="ECO:0000256" key="1">
    <source>
        <dbReference type="ARBA" id="ARBA00022793"/>
    </source>
</evidence>
<dbReference type="Proteomes" id="UP000605805">
    <property type="component" value="Unassembled WGS sequence"/>
</dbReference>
<dbReference type="GO" id="GO:0010181">
    <property type="term" value="F:FMN binding"/>
    <property type="evidence" value="ECO:0007669"/>
    <property type="project" value="UniProtKB-UniRule"/>
</dbReference>
<accession>A0A832YXK8</accession>
<feature type="domain" description="DNA/pantothenate metabolism flavoprotein C-terminal" evidence="5">
    <location>
        <begin position="197"/>
        <end position="410"/>
    </location>
</feature>
<keyword evidence="3" id="KW-0479">Metal-binding</keyword>
<evidence type="ECO:0000259" key="5">
    <source>
        <dbReference type="Pfam" id="PF04127"/>
    </source>
</evidence>
<feature type="region of interest" description="Phosphopantothenoylcysteine decarboxylase" evidence="3">
    <location>
        <begin position="1"/>
        <end position="200"/>
    </location>
</feature>
<evidence type="ECO:0000313" key="6">
    <source>
        <dbReference type="EMBL" id="HIP57033.1"/>
    </source>
</evidence>
<organism evidence="6 7">
    <name type="scientific">Ignisphaera aggregans</name>
    <dbReference type="NCBI Taxonomy" id="334771"/>
    <lineage>
        <taxon>Archaea</taxon>
        <taxon>Thermoproteota</taxon>
        <taxon>Thermoprotei</taxon>
        <taxon>Desulfurococcales</taxon>
        <taxon>Desulfurococcaceae</taxon>
        <taxon>Ignisphaera</taxon>
    </lineage>
</organism>
<dbReference type="InterPro" id="IPR007085">
    <property type="entry name" value="DNA/pantothenate-metab_flavo_C"/>
</dbReference>
<keyword evidence="2 3" id="KW-0456">Lyase</keyword>
<proteinExistence type="inferred from homology"/>
<comment type="catalytic activity">
    <reaction evidence="3">
        <text>N-[(R)-4-phosphopantothenoyl]-L-cysteine + H(+) = (R)-4'-phosphopantetheine + CO2</text>
        <dbReference type="Rhea" id="RHEA:16793"/>
        <dbReference type="ChEBI" id="CHEBI:15378"/>
        <dbReference type="ChEBI" id="CHEBI:16526"/>
        <dbReference type="ChEBI" id="CHEBI:59458"/>
        <dbReference type="ChEBI" id="CHEBI:61723"/>
        <dbReference type="EC" id="4.1.1.36"/>
    </reaction>
</comment>
<feature type="binding site" evidence="3">
    <location>
        <position position="352"/>
    </location>
    <ligand>
        <name>CTP</name>
        <dbReference type="ChEBI" id="CHEBI:37563"/>
    </ligand>
</feature>
<sequence>MRCLCLYHPSSEIRCVLSDELRGKLIALGVSYSSAIYRSIDVARYLLRFCADVQTLMTPRAAKAISPQLFHWATGRRPITRLTGDVEHIALARQADAMVIAPATLKTVTAIAMGYAVNSVVATAIAMRSQGKPVVIAPAMHRDLLLSRQARESMAKLYDMGYYLLPPIEKDGRVVLPDPYYIARKVVSVSLRGEDLRNLRIVVTAGATREFIDDVRFISNPSSGRMGTAIALEAVFRGASTTLVAGHLEVEPPPWVYVERVTSTDEMCRALMKIVEKKKPHAVIMAAAPADFKPSERVRGKIDSRVAELTLKLIPTPKILRELRRVYNGVVVGFAAEVVESSEELIEKARRKLEEYELDAIVANPVGVPGIGFASPMNEVYICTPDGRVKHAGPALKEVIAREVVDVVKELISRRLGISL</sequence>
<feature type="binding site" evidence="3">
    <location>
        <position position="291"/>
    </location>
    <ligand>
        <name>CTP</name>
        <dbReference type="ChEBI" id="CHEBI:37563"/>
    </ligand>
</feature>
<evidence type="ECO:0000259" key="4">
    <source>
        <dbReference type="Pfam" id="PF02441"/>
    </source>
</evidence>
<keyword evidence="3" id="KW-0460">Magnesium</keyword>
<feature type="domain" description="Flavoprotein" evidence="4">
    <location>
        <begin position="26"/>
        <end position="166"/>
    </location>
</feature>
<dbReference type="PANTHER" id="PTHR14359">
    <property type="entry name" value="HOMO-OLIGOMERIC FLAVIN CONTAINING CYS DECARBOXYLASE FAMILY"/>
    <property type="match status" value="1"/>
</dbReference>
<dbReference type="HAMAP" id="MF_02225">
    <property type="entry name" value="CoaBC"/>
    <property type="match status" value="1"/>
</dbReference>
<dbReference type="GO" id="GO:0004632">
    <property type="term" value="F:phosphopantothenate--cysteine ligase activity"/>
    <property type="evidence" value="ECO:0007669"/>
    <property type="project" value="UniProtKB-UniRule"/>
</dbReference>
<dbReference type="SUPFAM" id="SSF102645">
    <property type="entry name" value="CoaB-like"/>
    <property type="match status" value="1"/>
</dbReference>
<dbReference type="InterPro" id="IPR035929">
    <property type="entry name" value="CoaB-like_sf"/>
</dbReference>
<dbReference type="GO" id="GO:0071513">
    <property type="term" value="C:phosphopantothenoylcysteine decarboxylase complex"/>
    <property type="evidence" value="ECO:0007669"/>
    <property type="project" value="TreeGrafter"/>
</dbReference>
<dbReference type="EC" id="4.1.1.36" evidence="3"/>
<comment type="cofactor">
    <cofactor evidence="3">
        <name>Mg(2+)</name>
        <dbReference type="ChEBI" id="CHEBI:18420"/>
    </cofactor>
</comment>
<keyword evidence="1 3" id="KW-0210">Decarboxylase</keyword>
<evidence type="ECO:0000256" key="3">
    <source>
        <dbReference type="HAMAP-Rule" id="MF_02225"/>
    </source>
</evidence>
<dbReference type="Pfam" id="PF04127">
    <property type="entry name" value="DFP"/>
    <property type="match status" value="1"/>
</dbReference>
<comment type="similarity">
    <text evidence="3">In the C-terminal section; belongs to the PPC synthetase family.</text>
</comment>
<feature type="binding site" evidence="3">
    <location>
        <position position="301"/>
    </location>
    <ligand>
        <name>CTP</name>
        <dbReference type="ChEBI" id="CHEBI:37563"/>
    </ligand>
</feature>
<keyword evidence="3 6" id="KW-0436">Ligase</keyword>
<dbReference type="Pfam" id="PF02441">
    <property type="entry name" value="Flavoprotein"/>
    <property type="match status" value="1"/>
</dbReference>
<comment type="catalytic activity">
    <reaction evidence="3">
        <text>(R)-4'-phosphopantothenate + L-cysteine + CTP = N-[(R)-4-phosphopantothenoyl]-L-cysteine + CMP + diphosphate + H(+)</text>
        <dbReference type="Rhea" id="RHEA:19397"/>
        <dbReference type="ChEBI" id="CHEBI:10986"/>
        <dbReference type="ChEBI" id="CHEBI:15378"/>
        <dbReference type="ChEBI" id="CHEBI:33019"/>
        <dbReference type="ChEBI" id="CHEBI:35235"/>
        <dbReference type="ChEBI" id="CHEBI:37563"/>
        <dbReference type="ChEBI" id="CHEBI:59458"/>
        <dbReference type="ChEBI" id="CHEBI:60377"/>
        <dbReference type="EC" id="6.3.2.5"/>
    </reaction>
</comment>
<dbReference type="InterPro" id="IPR036551">
    <property type="entry name" value="Flavin_trans-like"/>
</dbReference>
<dbReference type="NCBIfam" id="TIGR00521">
    <property type="entry name" value="coaBC_dfp"/>
    <property type="match status" value="1"/>
</dbReference>
<dbReference type="GO" id="GO:0046872">
    <property type="term" value="F:metal ion binding"/>
    <property type="evidence" value="ECO:0007669"/>
    <property type="project" value="UniProtKB-KW"/>
</dbReference>
<name>A0A832YXK8_9CREN</name>
<reference evidence="6" key="1">
    <citation type="journal article" date="2020" name="ISME J.">
        <title>Gammaproteobacteria mediating utilization of methyl-, sulfur- and petroleum organic compounds in deep ocean hydrothermal plumes.</title>
        <authorList>
            <person name="Zhou Z."/>
            <person name="Liu Y."/>
            <person name="Pan J."/>
            <person name="Cron B.R."/>
            <person name="Toner B.M."/>
            <person name="Anantharaman K."/>
            <person name="Breier J.A."/>
            <person name="Dick G.J."/>
            <person name="Li M."/>
        </authorList>
    </citation>
    <scope>NUCLEOTIDE SEQUENCE</scope>
    <source>
        <strain evidence="6">SZUA-1435</strain>
    </source>
</reference>
<dbReference type="GO" id="GO:0015941">
    <property type="term" value="P:pantothenate catabolic process"/>
    <property type="evidence" value="ECO:0007669"/>
    <property type="project" value="InterPro"/>
</dbReference>
<protein>
    <recommendedName>
        <fullName evidence="3">Coenzyme A biosynthesis bifunctional protein CoaBC</fullName>
    </recommendedName>
    <alternativeName>
        <fullName evidence="3">DNA/pantothenate metabolism flavoprotein</fullName>
    </alternativeName>
    <alternativeName>
        <fullName evidence="3">Phosphopantothenoylcysteine synthetase/decarboxylase</fullName>
        <shortName evidence="3">PPCS-PPCDC</shortName>
    </alternativeName>
    <domain>
        <recommendedName>
            <fullName evidence="3">Phosphopantothenoylcysteine decarboxylase</fullName>
            <shortName evidence="3">PPC decarboxylase</shortName>
            <shortName evidence="3">PPC-DC</shortName>
            <ecNumber evidence="3">4.1.1.36</ecNumber>
        </recommendedName>
        <alternativeName>
            <fullName evidence="3">CoaC</fullName>
        </alternativeName>
    </domain>
    <domain>
        <recommendedName>
            <fullName evidence="3">Phosphopantothenate--cysteine ligase</fullName>
            <ecNumber evidence="3">6.3.2.5</ecNumber>
        </recommendedName>
        <alternativeName>
            <fullName evidence="3">CoaB</fullName>
        </alternativeName>
        <alternativeName>
            <fullName evidence="3">Phosphopantothenoylcysteine synthetase</fullName>
            <shortName evidence="3">PPC synthetase</shortName>
            <shortName evidence="3">PPC-S</shortName>
        </alternativeName>
    </domain>
</protein>
<gene>
    <name evidence="3 6" type="primary">coaBC</name>
    <name evidence="6" type="ORF">EYH02_03070</name>
</gene>
<comment type="caution">
    <text evidence="3">Lacks conserved residue(s) required for the propagation of feature annotation.</text>
</comment>
<dbReference type="AlphaFoldDB" id="A0A832YXK8"/>
<dbReference type="EC" id="6.3.2.5" evidence="3"/>
<evidence type="ECO:0000313" key="7">
    <source>
        <dbReference type="Proteomes" id="UP000605805"/>
    </source>
</evidence>
<comment type="similarity">
    <text evidence="3">In the N-terminal section; belongs to the HFCD (homo-oligomeric flavin containing Cys decarboxylase) superfamily.</text>
</comment>
<comment type="pathway">
    <text evidence="3">Cofactor biosynthesis; coenzyme A biosynthesis.</text>
</comment>
<dbReference type="InterPro" id="IPR003382">
    <property type="entry name" value="Flavoprotein"/>
</dbReference>
<comment type="caution">
    <text evidence="6">The sequence shown here is derived from an EMBL/GenBank/DDBJ whole genome shotgun (WGS) entry which is preliminary data.</text>
</comment>
<keyword evidence="3" id="KW-0285">Flavoprotein</keyword>
<keyword evidence="3" id="KW-0288">FMN</keyword>
<dbReference type="GO" id="GO:0004633">
    <property type="term" value="F:phosphopantothenoylcysteine decarboxylase activity"/>
    <property type="evidence" value="ECO:0007669"/>
    <property type="project" value="UniProtKB-UniRule"/>
</dbReference>
<dbReference type="Gene3D" id="3.40.50.1950">
    <property type="entry name" value="Flavin prenyltransferase-like"/>
    <property type="match status" value="1"/>
</dbReference>
<comment type="function">
    <text evidence="3">Catalyzes two sequential steps in the biosynthesis of coenzyme A. In the first step cysteine is conjugated to 4'-phosphopantothenate to form 4-phosphopantothenoylcysteine. In the second step the latter compound is decarboxylated to form 4'-phosphopantotheine.</text>
</comment>
<keyword evidence="3" id="KW-0511">Multifunctional enzyme</keyword>